<organism evidence="1 2">
    <name type="scientific">Rehmannia glutinosa</name>
    <name type="common">Chinese foxglove</name>
    <dbReference type="NCBI Taxonomy" id="99300"/>
    <lineage>
        <taxon>Eukaryota</taxon>
        <taxon>Viridiplantae</taxon>
        <taxon>Streptophyta</taxon>
        <taxon>Embryophyta</taxon>
        <taxon>Tracheophyta</taxon>
        <taxon>Spermatophyta</taxon>
        <taxon>Magnoliopsida</taxon>
        <taxon>eudicotyledons</taxon>
        <taxon>Gunneridae</taxon>
        <taxon>Pentapetalae</taxon>
        <taxon>asterids</taxon>
        <taxon>lamiids</taxon>
        <taxon>Lamiales</taxon>
        <taxon>Orobanchaceae</taxon>
        <taxon>Rehmannieae</taxon>
        <taxon>Rehmannia</taxon>
    </lineage>
</organism>
<evidence type="ECO:0000313" key="2">
    <source>
        <dbReference type="Proteomes" id="UP001318860"/>
    </source>
</evidence>
<reference evidence="1 2" key="1">
    <citation type="journal article" date="2021" name="Comput. Struct. Biotechnol. J.">
        <title>De novo genome assembly of the potent medicinal plant Rehmannia glutinosa using nanopore technology.</title>
        <authorList>
            <person name="Ma L."/>
            <person name="Dong C."/>
            <person name="Song C."/>
            <person name="Wang X."/>
            <person name="Zheng X."/>
            <person name="Niu Y."/>
            <person name="Chen S."/>
            <person name="Feng W."/>
        </authorList>
    </citation>
    <scope>NUCLEOTIDE SEQUENCE [LARGE SCALE GENOMIC DNA]</scope>
    <source>
        <strain evidence="1">DH-2019</strain>
    </source>
</reference>
<name>A0ABR0UIH6_REHGL</name>
<gene>
    <name evidence="1" type="ORF">DH2020_044015</name>
</gene>
<keyword evidence="2" id="KW-1185">Reference proteome</keyword>
<proteinExistence type="predicted"/>
<accession>A0ABR0UIH6</accession>
<sequence length="169" mass="18822">MENSLSEAVNGRVVAVVAIRKICGVGIRREKITETEKTTSRTISHVRDDAFEETFPFSIELHALEEESAKEKKKYSAREEPIIPTNSIVLAEFDFDKLARPDPARFPGMASTVQDLTTATPNPVVCNPMVNPVVPWIVANTTVNVSTRHKRFQMVVGRQLPYPLGSSKQ</sequence>
<comment type="caution">
    <text evidence="1">The sequence shown here is derived from an EMBL/GenBank/DDBJ whole genome shotgun (WGS) entry which is preliminary data.</text>
</comment>
<protein>
    <submittedName>
        <fullName evidence="1">Uncharacterized protein</fullName>
    </submittedName>
</protein>
<evidence type="ECO:0000313" key="1">
    <source>
        <dbReference type="EMBL" id="KAK6122241.1"/>
    </source>
</evidence>
<dbReference type="EMBL" id="JABTTQ020002730">
    <property type="protein sequence ID" value="KAK6122241.1"/>
    <property type="molecule type" value="Genomic_DNA"/>
</dbReference>
<dbReference type="Proteomes" id="UP001318860">
    <property type="component" value="Unassembled WGS sequence"/>
</dbReference>